<feature type="region of interest" description="Disordered" evidence="1">
    <location>
        <begin position="456"/>
        <end position="476"/>
    </location>
</feature>
<proteinExistence type="predicted"/>
<dbReference type="Gene3D" id="3.80.10.10">
    <property type="entry name" value="Ribonuclease Inhibitor"/>
    <property type="match status" value="1"/>
</dbReference>
<organism evidence="2 3">
    <name type="scientific">Apiospora hydei</name>
    <dbReference type="NCBI Taxonomy" id="1337664"/>
    <lineage>
        <taxon>Eukaryota</taxon>
        <taxon>Fungi</taxon>
        <taxon>Dikarya</taxon>
        <taxon>Ascomycota</taxon>
        <taxon>Pezizomycotina</taxon>
        <taxon>Sordariomycetes</taxon>
        <taxon>Xylariomycetidae</taxon>
        <taxon>Amphisphaeriales</taxon>
        <taxon>Apiosporaceae</taxon>
        <taxon>Apiospora</taxon>
    </lineage>
</organism>
<sequence>MADNCAAPFLHRLPMEVLYLVLAQFCEHCRWEDGLCAPLTLSGRDSHWMDEERYIADTQDLQSLCLVSSALRGPAQSVLHHMCMGGFGPDYRYALRYTQLFRFVGSVAANNTPPRLVRQVKALSLGHGHLQKMPKVWRRSLVTPEAADLRAFMASESDETNEIAKVDFIAKLITTFPSLTHLSLGECADDSSDRVPSCLAQVKELPLTSIHVCANPGTGSNRSAGPHGLEELTAAVIARSKGLRMLAVDCCIDTAPIFGSLQPRSSLAQLRVLRLTTAWLDEEELRQIITACPILCRLVYSENGHGPPKGRPEKTLLEPIGAVRALASCRHTLRSLDLQLATTKRNDDMTDINNSRLAASFAGFTALQDLTVQWCTVRGPISNEERDDDEGEWQQLLVRAVPDSIRSLSIIGCAAEMRPERFARALESLAAAKAHQDRFPHLAHVGCDVDAMMDSRNRPDYETHDDDDVPGHEAPRSAYWGYDKAKDQEIVFGLFDPGNGIREALSAAGVRGVEYSMAWRTGFRSRAWNRAERRLREIDICRAGMHDFGPRNVVPDSDQSDWSDL</sequence>
<evidence type="ECO:0000256" key="1">
    <source>
        <dbReference type="SAM" id="MobiDB-lite"/>
    </source>
</evidence>
<reference evidence="2 3" key="1">
    <citation type="submission" date="2023-01" db="EMBL/GenBank/DDBJ databases">
        <title>Analysis of 21 Apiospora genomes using comparative genomics revels a genus with tremendous synthesis potential of carbohydrate active enzymes and secondary metabolites.</title>
        <authorList>
            <person name="Sorensen T."/>
        </authorList>
    </citation>
    <scope>NUCLEOTIDE SEQUENCE [LARGE SCALE GENOMIC DNA]</scope>
    <source>
        <strain evidence="2 3">CBS 114990</strain>
    </source>
</reference>
<evidence type="ECO:0008006" key="4">
    <source>
        <dbReference type="Google" id="ProtNLM"/>
    </source>
</evidence>
<comment type="caution">
    <text evidence="2">The sequence shown here is derived from an EMBL/GenBank/DDBJ whole genome shotgun (WGS) entry which is preliminary data.</text>
</comment>
<evidence type="ECO:0000313" key="2">
    <source>
        <dbReference type="EMBL" id="KAK8085382.1"/>
    </source>
</evidence>
<accession>A0ABR1WPB0</accession>
<gene>
    <name evidence="2" type="ORF">PG997_006653</name>
</gene>
<evidence type="ECO:0000313" key="3">
    <source>
        <dbReference type="Proteomes" id="UP001433268"/>
    </source>
</evidence>
<name>A0ABR1WPB0_9PEZI</name>
<dbReference type="EMBL" id="JAQQWN010000005">
    <property type="protein sequence ID" value="KAK8085382.1"/>
    <property type="molecule type" value="Genomic_DNA"/>
</dbReference>
<dbReference type="GeneID" id="92044028"/>
<dbReference type="InterPro" id="IPR032675">
    <property type="entry name" value="LRR_dom_sf"/>
</dbReference>
<dbReference type="Proteomes" id="UP001433268">
    <property type="component" value="Unassembled WGS sequence"/>
</dbReference>
<keyword evidence="3" id="KW-1185">Reference proteome</keyword>
<dbReference type="SUPFAM" id="SSF52047">
    <property type="entry name" value="RNI-like"/>
    <property type="match status" value="1"/>
</dbReference>
<dbReference type="RefSeq" id="XP_066669891.1">
    <property type="nucleotide sequence ID" value="XM_066810968.1"/>
</dbReference>
<protein>
    <recommendedName>
        <fullName evidence="4">F-box domain-containing protein</fullName>
    </recommendedName>
</protein>